<sequence>MEQHKHKNMDDKRFIIFAALVVMVLINPCYSLQEGGSDIPLVLKQKQVFHNQWRKLLRMPLYNFPAPISNLPPGHGR</sequence>
<dbReference type="EMBL" id="JAUJYN010000004">
    <property type="protein sequence ID" value="KAK1273159.1"/>
    <property type="molecule type" value="Genomic_DNA"/>
</dbReference>
<dbReference type="AlphaFoldDB" id="A0AAV9BA51"/>
<dbReference type="Proteomes" id="UP001179952">
    <property type="component" value="Unassembled WGS sequence"/>
</dbReference>
<comment type="caution">
    <text evidence="1">The sequence shown here is derived from an EMBL/GenBank/DDBJ whole genome shotgun (WGS) entry which is preliminary data.</text>
</comment>
<proteinExistence type="predicted"/>
<name>A0AAV9BA51_ACOGR</name>
<evidence type="ECO:0000313" key="1">
    <source>
        <dbReference type="EMBL" id="KAK1273159.1"/>
    </source>
</evidence>
<evidence type="ECO:0008006" key="3">
    <source>
        <dbReference type="Google" id="ProtNLM"/>
    </source>
</evidence>
<keyword evidence="2" id="KW-1185">Reference proteome</keyword>
<evidence type="ECO:0000313" key="2">
    <source>
        <dbReference type="Proteomes" id="UP001179952"/>
    </source>
</evidence>
<accession>A0AAV9BA51</accession>
<gene>
    <name evidence="1" type="ORF">QJS04_geneDACA007873</name>
</gene>
<organism evidence="1 2">
    <name type="scientific">Acorus gramineus</name>
    <name type="common">Dwarf sweet flag</name>
    <dbReference type="NCBI Taxonomy" id="55184"/>
    <lineage>
        <taxon>Eukaryota</taxon>
        <taxon>Viridiplantae</taxon>
        <taxon>Streptophyta</taxon>
        <taxon>Embryophyta</taxon>
        <taxon>Tracheophyta</taxon>
        <taxon>Spermatophyta</taxon>
        <taxon>Magnoliopsida</taxon>
        <taxon>Liliopsida</taxon>
        <taxon>Acoraceae</taxon>
        <taxon>Acorus</taxon>
    </lineage>
</organism>
<reference evidence="1" key="1">
    <citation type="journal article" date="2023" name="Nat. Commun.">
        <title>Diploid and tetraploid genomes of Acorus and the evolution of monocots.</title>
        <authorList>
            <person name="Ma L."/>
            <person name="Liu K.W."/>
            <person name="Li Z."/>
            <person name="Hsiao Y.Y."/>
            <person name="Qi Y."/>
            <person name="Fu T."/>
            <person name="Tang G.D."/>
            <person name="Zhang D."/>
            <person name="Sun W.H."/>
            <person name="Liu D.K."/>
            <person name="Li Y."/>
            <person name="Chen G.Z."/>
            <person name="Liu X.D."/>
            <person name="Liao X.Y."/>
            <person name="Jiang Y.T."/>
            <person name="Yu X."/>
            <person name="Hao Y."/>
            <person name="Huang J."/>
            <person name="Zhao X.W."/>
            <person name="Ke S."/>
            <person name="Chen Y.Y."/>
            <person name="Wu W.L."/>
            <person name="Hsu J.L."/>
            <person name="Lin Y.F."/>
            <person name="Huang M.D."/>
            <person name="Li C.Y."/>
            <person name="Huang L."/>
            <person name="Wang Z.W."/>
            <person name="Zhao X."/>
            <person name="Zhong W.Y."/>
            <person name="Peng D.H."/>
            <person name="Ahmad S."/>
            <person name="Lan S."/>
            <person name="Zhang J.S."/>
            <person name="Tsai W.C."/>
            <person name="Van de Peer Y."/>
            <person name="Liu Z.J."/>
        </authorList>
    </citation>
    <scope>NUCLEOTIDE SEQUENCE</scope>
    <source>
        <strain evidence="1">SCP</strain>
    </source>
</reference>
<protein>
    <recommendedName>
        <fullName evidence="3">Transmembrane protein</fullName>
    </recommendedName>
</protein>
<reference evidence="1" key="2">
    <citation type="submission" date="2023-06" db="EMBL/GenBank/DDBJ databases">
        <authorList>
            <person name="Ma L."/>
            <person name="Liu K.-W."/>
            <person name="Li Z."/>
            <person name="Hsiao Y.-Y."/>
            <person name="Qi Y."/>
            <person name="Fu T."/>
            <person name="Tang G."/>
            <person name="Zhang D."/>
            <person name="Sun W.-H."/>
            <person name="Liu D.-K."/>
            <person name="Li Y."/>
            <person name="Chen G.-Z."/>
            <person name="Liu X.-D."/>
            <person name="Liao X.-Y."/>
            <person name="Jiang Y.-T."/>
            <person name="Yu X."/>
            <person name="Hao Y."/>
            <person name="Huang J."/>
            <person name="Zhao X.-W."/>
            <person name="Ke S."/>
            <person name="Chen Y.-Y."/>
            <person name="Wu W.-L."/>
            <person name="Hsu J.-L."/>
            <person name="Lin Y.-F."/>
            <person name="Huang M.-D."/>
            <person name="Li C.-Y."/>
            <person name="Huang L."/>
            <person name="Wang Z.-W."/>
            <person name="Zhao X."/>
            <person name="Zhong W.-Y."/>
            <person name="Peng D.-H."/>
            <person name="Ahmad S."/>
            <person name="Lan S."/>
            <person name="Zhang J.-S."/>
            <person name="Tsai W.-C."/>
            <person name="Van De Peer Y."/>
            <person name="Liu Z.-J."/>
        </authorList>
    </citation>
    <scope>NUCLEOTIDE SEQUENCE</scope>
    <source>
        <strain evidence="1">SCP</strain>
        <tissue evidence="1">Leaves</tissue>
    </source>
</reference>